<evidence type="ECO:0000313" key="2">
    <source>
        <dbReference type="Proteomes" id="UP000784700"/>
    </source>
</evidence>
<gene>
    <name evidence="1" type="ORF">DY130_04700</name>
</gene>
<organism evidence="1 2">
    <name type="scientific">Apilactobacillus micheneri</name>
    <dbReference type="NCBI Taxonomy" id="1899430"/>
    <lineage>
        <taxon>Bacteria</taxon>
        <taxon>Bacillati</taxon>
        <taxon>Bacillota</taxon>
        <taxon>Bacilli</taxon>
        <taxon>Lactobacillales</taxon>
        <taxon>Lactobacillaceae</taxon>
        <taxon>Apilactobacillus</taxon>
    </lineage>
</organism>
<dbReference type="EMBL" id="QUBG01000004">
    <property type="protein sequence ID" value="TPR43736.1"/>
    <property type="molecule type" value="Genomic_DNA"/>
</dbReference>
<protein>
    <submittedName>
        <fullName evidence="1">DUF2922 domain-containing protein</fullName>
    </submittedName>
</protein>
<dbReference type="Proteomes" id="UP000784700">
    <property type="component" value="Unassembled WGS sequence"/>
</dbReference>
<name>A0A9Q8MTK2_9LACO</name>
<proteinExistence type="predicted"/>
<evidence type="ECO:0000313" key="1">
    <source>
        <dbReference type="EMBL" id="TPR43736.1"/>
    </source>
</evidence>
<reference evidence="1" key="1">
    <citation type="submission" date="2018-08" db="EMBL/GenBank/DDBJ databases">
        <title>Comparative genomics of wild bee and flower associated Lactobacillus reveals potential adaptation to the bee host.</title>
        <authorList>
            <person name="Vuong H.Q."/>
            <person name="Mcfrederick Q.S."/>
        </authorList>
    </citation>
    <scope>NUCLEOTIDE SEQUENCE</scope>
    <source>
        <strain evidence="1">HV_63</strain>
    </source>
</reference>
<sequence length="81" mass="9359">MKKLELVFKSEDQKVKTLRLNYVSSKLDNEALLSAMNRIGALKMFRVNGMNQYQVPVAARYVDTNTETIFDTRNEDKQATK</sequence>
<dbReference type="RefSeq" id="WP_140935539.1">
    <property type="nucleotide sequence ID" value="NZ_QUBF01000004.1"/>
</dbReference>
<dbReference type="InterPro" id="IPR021321">
    <property type="entry name" value="DUF2922"/>
</dbReference>
<dbReference type="AlphaFoldDB" id="A0A9Q8MTK2"/>
<dbReference type="Pfam" id="PF11148">
    <property type="entry name" value="DUF2922"/>
    <property type="match status" value="1"/>
</dbReference>
<comment type="caution">
    <text evidence="1">The sequence shown here is derived from an EMBL/GenBank/DDBJ whole genome shotgun (WGS) entry which is preliminary data.</text>
</comment>
<accession>A0A9Q8MTK2</accession>